<name>A0A1I3P9Z2_9ACTN</name>
<gene>
    <name evidence="1" type="ORF">SAMN05216561_1205</name>
</gene>
<organism evidence="1 2">
    <name type="scientific">Nocardioides psychrotolerans</name>
    <dbReference type="NCBI Taxonomy" id="1005945"/>
    <lineage>
        <taxon>Bacteria</taxon>
        <taxon>Bacillati</taxon>
        <taxon>Actinomycetota</taxon>
        <taxon>Actinomycetes</taxon>
        <taxon>Propionibacteriales</taxon>
        <taxon>Nocardioidaceae</taxon>
        <taxon>Nocardioides</taxon>
    </lineage>
</organism>
<dbReference type="EMBL" id="FOQG01000020">
    <property type="protein sequence ID" value="SFJ17886.1"/>
    <property type="molecule type" value="Genomic_DNA"/>
</dbReference>
<evidence type="ECO:0008006" key="3">
    <source>
        <dbReference type="Google" id="ProtNLM"/>
    </source>
</evidence>
<sequence>MPVLPVESRHLVNRFSYGITPALAEEVRAAGGHLAWFDQQLDTAHDGSADGLCDWWPDLHLDAVTLWQRNVSGVRSGSSVMWDYGRRSVLRRLTSPRPVLEVMHEFWENHFHVPIIADNIFPLRAPYGDVIRKHALGRFEDLLTEAVLHPAMLMYLGAATSTKLHPNENLGRELLELHTVGVGNYSEAEVKDAARILTGWRVDLYRTWSPSYSNVDHWLGPVSVMGFSAANLLPDGREVTRALLSHLAHHPATARRIANKLVRQFVSDVPSEPLVGRLAATYLANDTAIAPVLRELVGSAEFAASVDQKLRDPDEDVIATYRLLGASVAPPTGDSSAANQVYWTLYSLGLAPWNWPRPDGQPVDAVSWSSPSRALASMSFHWWLAGGQVGATDVSFPTPVSHLPQRKILLRDLVDHLSRQLLHRPATKVLVQACCEAVELDPKTIVTRRTDLFTWRWQRLVAAILDSPSFYHH</sequence>
<evidence type="ECO:0000313" key="2">
    <source>
        <dbReference type="Proteomes" id="UP000198649"/>
    </source>
</evidence>
<dbReference type="STRING" id="1005945.SAMN05216561_1205"/>
<dbReference type="InterPro" id="IPR014917">
    <property type="entry name" value="DUF1800"/>
</dbReference>
<dbReference type="AlphaFoldDB" id="A0A1I3P9Z2"/>
<dbReference type="Pfam" id="PF08811">
    <property type="entry name" value="DUF1800"/>
    <property type="match status" value="1"/>
</dbReference>
<protein>
    <recommendedName>
        <fullName evidence="3">DUF1800 domain-containing protein</fullName>
    </recommendedName>
</protein>
<keyword evidence="2" id="KW-1185">Reference proteome</keyword>
<dbReference type="RefSeq" id="WP_170259252.1">
    <property type="nucleotide sequence ID" value="NZ_BKAF01000025.1"/>
</dbReference>
<reference evidence="1 2" key="1">
    <citation type="submission" date="2016-10" db="EMBL/GenBank/DDBJ databases">
        <authorList>
            <person name="de Groot N.N."/>
        </authorList>
    </citation>
    <scope>NUCLEOTIDE SEQUENCE [LARGE SCALE GENOMIC DNA]</scope>
    <source>
        <strain evidence="1 2">CGMCC 1.11156</strain>
    </source>
</reference>
<dbReference type="Proteomes" id="UP000198649">
    <property type="component" value="Unassembled WGS sequence"/>
</dbReference>
<evidence type="ECO:0000313" key="1">
    <source>
        <dbReference type="EMBL" id="SFJ17886.1"/>
    </source>
</evidence>
<proteinExistence type="predicted"/>
<accession>A0A1I3P9Z2</accession>